<dbReference type="InterPro" id="IPR038720">
    <property type="entry name" value="YprB_RNase_H-like_dom"/>
</dbReference>
<dbReference type="RefSeq" id="WP_165108066.1">
    <property type="nucleotide sequence ID" value="NZ_JAAKYA010000072.1"/>
</dbReference>
<dbReference type="AlphaFoldDB" id="A0A6M1RYK0"/>
<keyword evidence="2" id="KW-0378">Hydrolase</keyword>
<evidence type="ECO:0000259" key="1">
    <source>
        <dbReference type="Pfam" id="PF13482"/>
    </source>
</evidence>
<dbReference type="Proteomes" id="UP000477311">
    <property type="component" value="Unassembled WGS sequence"/>
</dbReference>
<keyword evidence="3" id="KW-1185">Reference proteome</keyword>
<protein>
    <submittedName>
        <fullName evidence="2">Helicase</fullName>
    </submittedName>
</protein>
<keyword evidence="2" id="KW-0547">Nucleotide-binding</keyword>
<reference evidence="2 3" key="1">
    <citation type="submission" date="2020-02" db="EMBL/GenBank/DDBJ databases">
        <title>Draft genome sequence of Limisphaera ngatamarikiensis NGM72.4T, a thermophilic Verrucomicrobia grouped in subdivision 3.</title>
        <authorList>
            <person name="Carere C.R."/>
            <person name="Steen J."/>
            <person name="Hugenholtz P."/>
            <person name="Stott M.B."/>
        </authorList>
    </citation>
    <scope>NUCLEOTIDE SEQUENCE [LARGE SCALE GENOMIC DNA]</scope>
    <source>
        <strain evidence="2 3">NGM72.4</strain>
    </source>
</reference>
<feature type="domain" description="YprB ribonuclease H-like" evidence="1">
    <location>
        <begin position="5"/>
        <end position="146"/>
    </location>
</feature>
<keyword evidence="2" id="KW-0347">Helicase</keyword>
<proteinExistence type="predicted"/>
<gene>
    <name evidence="2" type="ORF">G4L39_10515</name>
</gene>
<evidence type="ECO:0000313" key="2">
    <source>
        <dbReference type="EMBL" id="NGO39822.1"/>
    </source>
</evidence>
<dbReference type="Pfam" id="PF13482">
    <property type="entry name" value="RNase_H_2"/>
    <property type="match status" value="1"/>
</dbReference>
<dbReference type="GO" id="GO:0004386">
    <property type="term" value="F:helicase activity"/>
    <property type="evidence" value="ECO:0007669"/>
    <property type="project" value="UniProtKB-KW"/>
</dbReference>
<keyword evidence="2" id="KW-0067">ATP-binding</keyword>
<dbReference type="InterPro" id="IPR012337">
    <property type="entry name" value="RNaseH-like_sf"/>
</dbReference>
<organism evidence="2 3">
    <name type="scientific">Limisphaera ngatamarikiensis</name>
    <dbReference type="NCBI Taxonomy" id="1324935"/>
    <lineage>
        <taxon>Bacteria</taxon>
        <taxon>Pseudomonadati</taxon>
        <taxon>Verrucomicrobiota</taxon>
        <taxon>Verrucomicrobiia</taxon>
        <taxon>Limisphaerales</taxon>
        <taxon>Limisphaeraceae</taxon>
        <taxon>Limisphaera</taxon>
    </lineage>
</organism>
<comment type="caution">
    <text evidence="2">The sequence shown here is derived from an EMBL/GenBank/DDBJ whole genome shotgun (WGS) entry which is preliminary data.</text>
</comment>
<dbReference type="GO" id="GO:0003676">
    <property type="term" value="F:nucleic acid binding"/>
    <property type="evidence" value="ECO:0007669"/>
    <property type="project" value="InterPro"/>
</dbReference>
<name>A0A6M1RYK0_9BACT</name>
<dbReference type="InterPro" id="IPR036397">
    <property type="entry name" value="RNaseH_sf"/>
</dbReference>
<dbReference type="EMBL" id="JAAKYA010000072">
    <property type="protein sequence ID" value="NGO39822.1"/>
    <property type="molecule type" value="Genomic_DNA"/>
</dbReference>
<dbReference type="Gene3D" id="3.30.420.10">
    <property type="entry name" value="Ribonuclease H-like superfamily/Ribonuclease H"/>
    <property type="match status" value="1"/>
</dbReference>
<sequence length="177" mass="20438">MKNIVYFDLETQKSAGEVGGWGQISRMGMSIGVTYSTARGRYEIYTESDVDALIRDLQRADLVVGFNILRFDYEVLHGYTALDLRQLPTLDLLVSLQEHLQHRPSLDALVSATFGVEKTAEGMQALEWYKQGRLLEIAEYCCYDVKLTRMLHEYGREHGHVYYRNRLGRTIRIPVSW</sequence>
<dbReference type="SUPFAM" id="SSF53098">
    <property type="entry name" value="Ribonuclease H-like"/>
    <property type="match status" value="1"/>
</dbReference>
<accession>A0A6M1RYK0</accession>
<evidence type="ECO:0000313" key="3">
    <source>
        <dbReference type="Proteomes" id="UP000477311"/>
    </source>
</evidence>